<evidence type="ECO:0000256" key="5">
    <source>
        <dbReference type="SAM" id="Coils"/>
    </source>
</evidence>
<keyword evidence="3" id="KW-0520">NAD</keyword>
<reference evidence="8 9" key="1">
    <citation type="journal article" date="2015" name="Nat. Commun.">
        <title>Outbred genome sequencing and CRISPR/Cas9 gene editing in butterflies.</title>
        <authorList>
            <person name="Li X."/>
            <person name="Fan D."/>
            <person name="Zhang W."/>
            <person name="Liu G."/>
            <person name="Zhang L."/>
            <person name="Zhao L."/>
            <person name="Fang X."/>
            <person name="Chen L."/>
            <person name="Dong Y."/>
            <person name="Chen Y."/>
            <person name="Ding Y."/>
            <person name="Zhao R."/>
            <person name="Feng M."/>
            <person name="Zhu Y."/>
            <person name="Feng Y."/>
            <person name="Jiang X."/>
            <person name="Zhu D."/>
            <person name="Xiang H."/>
            <person name="Feng X."/>
            <person name="Li S."/>
            <person name="Wang J."/>
            <person name="Zhang G."/>
            <person name="Kronforst M.R."/>
            <person name="Wang W."/>
        </authorList>
    </citation>
    <scope>NUCLEOTIDE SEQUENCE [LARGE SCALE GENOMIC DNA]</scope>
    <source>
        <strain evidence="8">Ya'a_city_454_Pm</strain>
        <tissue evidence="8">Whole body</tissue>
    </source>
</reference>
<comment type="cofactor">
    <cofactor evidence="1">
        <name>NAD(+)</name>
        <dbReference type="ChEBI" id="CHEBI:57540"/>
    </cofactor>
</comment>
<dbReference type="PANTHER" id="PTHR43078:SF6">
    <property type="entry name" value="UDP-GLUCURONIC ACID DECARBOXYLASE 1"/>
    <property type="match status" value="1"/>
</dbReference>
<dbReference type="Gene3D" id="3.40.50.720">
    <property type="entry name" value="NAD(P)-binding Rossmann-like Domain"/>
    <property type="match status" value="2"/>
</dbReference>
<keyword evidence="6" id="KW-0812">Transmembrane</keyword>
<evidence type="ECO:0000259" key="7">
    <source>
        <dbReference type="Pfam" id="PF01370"/>
    </source>
</evidence>
<keyword evidence="6" id="KW-1133">Transmembrane helix</keyword>
<evidence type="ECO:0000256" key="6">
    <source>
        <dbReference type="SAM" id="Phobius"/>
    </source>
</evidence>
<sequence length="257" mass="29878">MIRQSLKFRKTITIVCVLSLLVFIILILKKDKYIDNSELKSHHQRIDDDFQDIGYREFDEIPKKESYVLGEKKIKMEMNNLADEGTKRELQEAKAKIEQLEKKIAILEGRIPQKYPDVQYLGYKERKRILVTGGAGFVGSHLVDVLMIQGHEVIVVDNFFTGRKRNVEHWFGHQFAVIIKNLVPGCRSTVATGAAVEDDPQRRRPDITLAEKHLHWSPKVSLQDGLQRTIDYFKEELSRTTFHNNQTYIDFKVKTSH</sequence>
<dbReference type="GO" id="GO:0070403">
    <property type="term" value="F:NAD+ binding"/>
    <property type="evidence" value="ECO:0007669"/>
    <property type="project" value="InterPro"/>
</dbReference>
<keyword evidence="5" id="KW-0175">Coiled coil</keyword>
<dbReference type="InterPro" id="IPR036291">
    <property type="entry name" value="NAD(P)-bd_dom_sf"/>
</dbReference>
<evidence type="ECO:0000313" key="8">
    <source>
        <dbReference type="EMBL" id="KPJ13634.1"/>
    </source>
</evidence>
<dbReference type="InterPro" id="IPR001509">
    <property type="entry name" value="Epimerase_deHydtase"/>
</dbReference>
<accession>A0A194R803</accession>
<dbReference type="SUPFAM" id="SSF51735">
    <property type="entry name" value="NAD(P)-binding Rossmann-fold domains"/>
    <property type="match status" value="2"/>
</dbReference>
<dbReference type="GO" id="GO:0048040">
    <property type="term" value="F:UDP-glucuronate decarboxylase activity"/>
    <property type="evidence" value="ECO:0007669"/>
    <property type="project" value="TreeGrafter"/>
</dbReference>
<evidence type="ECO:0000256" key="3">
    <source>
        <dbReference type="ARBA" id="ARBA00023027"/>
    </source>
</evidence>
<feature type="domain" description="NAD-dependent epimerase/dehydratase" evidence="7">
    <location>
        <begin position="129"/>
        <end position="167"/>
    </location>
</feature>
<organism evidence="8 9">
    <name type="scientific">Papilio machaon</name>
    <name type="common">Old World swallowtail butterfly</name>
    <dbReference type="NCBI Taxonomy" id="76193"/>
    <lineage>
        <taxon>Eukaryota</taxon>
        <taxon>Metazoa</taxon>
        <taxon>Ecdysozoa</taxon>
        <taxon>Arthropoda</taxon>
        <taxon>Hexapoda</taxon>
        <taxon>Insecta</taxon>
        <taxon>Pterygota</taxon>
        <taxon>Neoptera</taxon>
        <taxon>Endopterygota</taxon>
        <taxon>Lepidoptera</taxon>
        <taxon>Glossata</taxon>
        <taxon>Ditrysia</taxon>
        <taxon>Papilionoidea</taxon>
        <taxon>Papilionidae</taxon>
        <taxon>Papilioninae</taxon>
        <taxon>Papilio</taxon>
    </lineage>
</organism>
<keyword evidence="6" id="KW-0472">Membrane</keyword>
<dbReference type="GO" id="GO:0005737">
    <property type="term" value="C:cytoplasm"/>
    <property type="evidence" value="ECO:0007669"/>
    <property type="project" value="TreeGrafter"/>
</dbReference>
<dbReference type="GO" id="GO:0042732">
    <property type="term" value="P:D-xylose metabolic process"/>
    <property type="evidence" value="ECO:0007669"/>
    <property type="project" value="InterPro"/>
</dbReference>
<feature type="coiled-coil region" evidence="5">
    <location>
        <begin position="83"/>
        <end position="110"/>
    </location>
</feature>
<evidence type="ECO:0000256" key="4">
    <source>
        <dbReference type="ARBA" id="ARBA00023239"/>
    </source>
</evidence>
<protein>
    <submittedName>
        <fullName evidence="8">UDP-glucuronic acid decarboxylase 1</fullName>
    </submittedName>
</protein>
<dbReference type="EMBL" id="KQ460615">
    <property type="protein sequence ID" value="KPJ13634.1"/>
    <property type="molecule type" value="Genomic_DNA"/>
</dbReference>
<dbReference type="AlphaFoldDB" id="A0A194R803"/>
<dbReference type="Proteomes" id="UP000053240">
    <property type="component" value="Unassembled WGS sequence"/>
</dbReference>
<evidence type="ECO:0000256" key="2">
    <source>
        <dbReference type="ARBA" id="ARBA00022793"/>
    </source>
</evidence>
<evidence type="ECO:0000256" key="1">
    <source>
        <dbReference type="ARBA" id="ARBA00001911"/>
    </source>
</evidence>
<proteinExistence type="predicted"/>
<dbReference type="InParanoid" id="A0A194R803"/>
<keyword evidence="2" id="KW-0210">Decarboxylase</keyword>
<dbReference type="STRING" id="76193.A0A194R803"/>
<keyword evidence="4" id="KW-0456">Lyase</keyword>
<name>A0A194R803_PAPMA</name>
<gene>
    <name evidence="8" type="ORF">RR48_10818</name>
</gene>
<keyword evidence="9" id="KW-1185">Reference proteome</keyword>
<dbReference type="Pfam" id="PF01370">
    <property type="entry name" value="Epimerase"/>
    <property type="match status" value="1"/>
</dbReference>
<dbReference type="InterPro" id="IPR044516">
    <property type="entry name" value="UXS-like"/>
</dbReference>
<dbReference type="PANTHER" id="PTHR43078">
    <property type="entry name" value="UDP-GLUCURONIC ACID DECARBOXYLASE-RELATED"/>
    <property type="match status" value="1"/>
</dbReference>
<evidence type="ECO:0000313" key="9">
    <source>
        <dbReference type="Proteomes" id="UP000053240"/>
    </source>
</evidence>
<feature type="transmembrane region" description="Helical" evidence="6">
    <location>
        <begin position="12"/>
        <end position="28"/>
    </location>
</feature>